<keyword evidence="2" id="KW-1185">Reference proteome</keyword>
<protein>
    <submittedName>
        <fullName evidence="1">Uncharacterized protein</fullName>
    </submittedName>
</protein>
<proteinExistence type="predicted"/>
<gene>
    <name evidence="1" type="ORF">CEXT_438491</name>
</gene>
<dbReference type="EMBL" id="BPLR01012344">
    <property type="protein sequence ID" value="GIY53283.1"/>
    <property type="molecule type" value="Genomic_DNA"/>
</dbReference>
<name>A0AAV4U671_CAEEX</name>
<evidence type="ECO:0000313" key="2">
    <source>
        <dbReference type="Proteomes" id="UP001054945"/>
    </source>
</evidence>
<reference evidence="1 2" key="1">
    <citation type="submission" date="2021-06" db="EMBL/GenBank/DDBJ databases">
        <title>Caerostris extrusa draft genome.</title>
        <authorList>
            <person name="Kono N."/>
            <person name="Arakawa K."/>
        </authorList>
    </citation>
    <scope>NUCLEOTIDE SEQUENCE [LARGE SCALE GENOMIC DNA]</scope>
</reference>
<dbReference type="AlphaFoldDB" id="A0AAV4U671"/>
<accession>A0AAV4U671</accession>
<sequence length="142" mass="16080">MHSNKRYTSRDARKSFNGLSLPTFLTKPGHVLIKNSVRTQKYDSKVLEIEILEANPDYTHVGHFLADAHDSHFMTPMLVISLTHLAPVAESLGIEIEEESNFQDCEVPLRHLNVYCSAQIRNQKNAVSKTIFKFSNCGTTTF</sequence>
<organism evidence="1 2">
    <name type="scientific">Caerostris extrusa</name>
    <name type="common">Bark spider</name>
    <name type="synonym">Caerostris bankana</name>
    <dbReference type="NCBI Taxonomy" id="172846"/>
    <lineage>
        <taxon>Eukaryota</taxon>
        <taxon>Metazoa</taxon>
        <taxon>Ecdysozoa</taxon>
        <taxon>Arthropoda</taxon>
        <taxon>Chelicerata</taxon>
        <taxon>Arachnida</taxon>
        <taxon>Araneae</taxon>
        <taxon>Araneomorphae</taxon>
        <taxon>Entelegynae</taxon>
        <taxon>Araneoidea</taxon>
        <taxon>Araneidae</taxon>
        <taxon>Caerostris</taxon>
    </lineage>
</organism>
<comment type="caution">
    <text evidence="1">The sequence shown here is derived from an EMBL/GenBank/DDBJ whole genome shotgun (WGS) entry which is preliminary data.</text>
</comment>
<dbReference type="Proteomes" id="UP001054945">
    <property type="component" value="Unassembled WGS sequence"/>
</dbReference>
<evidence type="ECO:0000313" key="1">
    <source>
        <dbReference type="EMBL" id="GIY53283.1"/>
    </source>
</evidence>